<proteinExistence type="predicted"/>
<evidence type="ECO:0000313" key="2">
    <source>
        <dbReference type="Proteomes" id="UP000203151"/>
    </source>
</evidence>
<dbReference type="Proteomes" id="UP000203151">
    <property type="component" value="Segment"/>
</dbReference>
<reference evidence="1 2" key="2">
    <citation type="journal article" date="1993" name="J. Gen. Virol.">
        <title>Nucleotide sequence and transcriptional analysis of the p10 gene of Spodoptera exigua nuclear polyhedrosis virus.</title>
        <authorList>
            <person name="Zuidema D."/>
            <person name="van Oers M.M."/>
            <person name="van Strien E.A."/>
            <person name="Caballero P.C."/>
            <person name="Klok E.J."/>
            <person name="Goldbach R.W."/>
            <person name="Vlak J.M."/>
        </authorList>
    </citation>
    <scope>NUCLEOTIDE SEQUENCE [LARGE SCALE GENOMIC DNA]</scope>
</reference>
<dbReference type="KEGG" id="vg:2715761"/>
<dbReference type="InterPro" id="IPR020201">
    <property type="entry name" value="AcMNPV_Orf52"/>
</dbReference>
<organism evidence="1 2">
    <name type="scientific">Spodoptera exigua nuclear polyhedrosis virus (strain US)</name>
    <name type="common">SeMNPV</name>
    <dbReference type="NCBI Taxonomy" id="31506"/>
    <lineage>
        <taxon>Viruses</taxon>
        <taxon>Viruses incertae sedis</taxon>
        <taxon>Naldaviricetes</taxon>
        <taxon>Lefavirales</taxon>
        <taxon>Baculoviridae</taxon>
        <taxon>Alphabaculovirus</taxon>
        <taxon>Spodoptera exigua multiple nucleopolyhedrovirus</taxon>
    </lineage>
</organism>
<reference evidence="1 2" key="7">
    <citation type="journal article" date="1999" name="Virus Res.">
        <title>Identification, sequence analysis and phylogeny of the lef-2 gene of Helicoverpa armigera single-nucleocapsid baculovirus.</title>
        <authorList>
            <person name="Chen X."/>
            <person name="IJkel W.F."/>
            <person name="Dominy C."/>
            <person name="de Andrade Zanotto P.M."/>
            <person name="Hashimoto Y."/>
            <person name="Faktor O."/>
            <person name="Hayakawa T."/>
            <person name="Wang C."/>
            <person name="Prekumar A."/>
            <person name="Mathavan S."/>
            <person name="Krell P.J."/>
            <person name="Hu Z."/>
            <person name="Vlak J.M."/>
        </authorList>
    </citation>
    <scope>NUCLEOTIDE SEQUENCE [LARGE SCALE GENOMIC DNA]</scope>
</reference>
<dbReference type="EMBL" id="AF169823">
    <property type="protein sequence ID" value="AAF33638.1"/>
    <property type="molecule type" value="Genomic_DNA"/>
</dbReference>
<dbReference type="GeneID" id="2715761"/>
<dbReference type="OrthoDB" id="19223at10239"/>
<reference evidence="1 2" key="1">
    <citation type="journal article" date="1992" name="J. Gen. Virol.">
        <title>Nucleotide sequence and transcriptional analysis of the polyhedrin gene of Spodoptera exigua nuclear polyhedrosis virus.</title>
        <authorList>
            <person name="van Strien E.A."/>
            <person name="Zuidema D."/>
            <person name="Goldbach R.W."/>
            <person name="Vlak J.M."/>
        </authorList>
    </citation>
    <scope>NUCLEOTIDE SEQUENCE [LARGE SCALE GENOMIC DNA]</scope>
</reference>
<dbReference type="Pfam" id="PF11077">
    <property type="entry name" value="DUF2616"/>
    <property type="match status" value="1"/>
</dbReference>
<accession>Q9J828</accession>
<sequence>MELIKPFLKYSRIYRSTTAESSKSVRKFIYKLWSKETECIRAALKNHHYHQTQYYAKCLFCNEAGDSDDDVFCKYCFFPRLGIDEEFATYCLLSACFYERQRQRYRQQLSEDRVHAALEDDMVRLRTPWKIIRSVLSAMLSMSQQNEQRRRQIHLFQRRNVL</sequence>
<organismHost>
    <name type="scientific">Lepidoptera</name>
    <name type="common">moths &amp; butterflies</name>
    <dbReference type="NCBI Taxonomy" id="7088"/>
</organismHost>
<dbReference type="RefSeq" id="NP_037869.1">
    <property type="nucleotide sequence ID" value="NC_002169.1"/>
</dbReference>
<name>Q9J828_NPVSE</name>
<reference evidence="1 2" key="3">
    <citation type="journal article" date="1997" name="J. Gen. Virol.">
        <title>Baculoviruses contain a gene for the large subunit of ribonucleotide reductase.</title>
        <authorList>
            <person name="van Strien E.A."/>
            <person name="Faktor O."/>
            <person name="Hu Z.H."/>
            <person name="Zuidema D."/>
            <person name="Goldbach R.W."/>
            <person name="Vlak J.M."/>
        </authorList>
    </citation>
    <scope>NUCLEOTIDE SEQUENCE [LARGE SCALE GENOMIC DNA]</scope>
</reference>
<protein>
    <submittedName>
        <fullName evidence="1">ORF109</fullName>
    </submittedName>
</protein>
<reference evidence="1 2" key="4">
    <citation type="journal article" date="1997" name="J. Gen. Virol.">
        <title>Characterization of a putative Spodoptera exigua multicapsid nucleopolyhedrovirus helicase gene.</title>
        <authorList>
            <person name="Heldens J.G."/>
            <person name="Liu Y."/>
            <person name="Zuidema D."/>
            <person name="Goldbach R.W."/>
            <person name="Vlak J.M."/>
        </authorList>
    </citation>
    <scope>NUCLEOTIDE SEQUENCE [LARGE SCALE GENOMIC DNA]</scope>
</reference>
<reference evidence="1 2" key="6">
    <citation type="journal article" date="1999" name="J. Gen. Virol.">
        <title>Sequence and organization of the Spodoptera exigua multicapsid nucleopolyhedrovirus genome.</title>
        <authorList>
            <person name="IJkel W.F."/>
            <person name="van Strien E.A."/>
            <person name="Heldens J.G."/>
            <person name="Broer R."/>
            <person name="Zuidema D."/>
            <person name="Goldbach R.W."/>
            <person name="Vlak J.M."/>
        </authorList>
    </citation>
    <scope>NUCLEOTIDE SEQUENCE [LARGE SCALE GENOMIC DNA]</scope>
</reference>
<reference evidence="1 2" key="5">
    <citation type="journal article" date="1998" name="J. Gen. Virol.">
        <title>Specificity of multiple homologous genomic regions in Spodoptera exigua nucleopolyhedrovirus DNA replication.</title>
        <authorList>
            <person name="Broer R."/>
            <person name="Heldens J.G."/>
            <person name="van Strien E.A."/>
            <person name="Zuidema D."/>
            <person name="Vlak J.M."/>
        </authorList>
    </citation>
    <scope>NUCLEOTIDE SEQUENCE [LARGE SCALE GENOMIC DNA]</scope>
</reference>
<keyword evidence="2" id="KW-1185">Reference proteome</keyword>
<evidence type="ECO:0000313" key="1">
    <source>
        <dbReference type="EMBL" id="AAF33638.1"/>
    </source>
</evidence>